<dbReference type="eggNOG" id="KOG1075">
    <property type="taxonomic scope" value="Eukaryota"/>
</dbReference>
<dbReference type="GO" id="GO:0007005">
    <property type="term" value="P:mitochondrion organization"/>
    <property type="evidence" value="ECO:0007669"/>
    <property type="project" value="EnsemblPlants"/>
</dbReference>
<dbReference type="Pfam" id="PF01348">
    <property type="entry name" value="Intron_maturas2"/>
    <property type="match status" value="1"/>
</dbReference>
<evidence type="ECO:0000256" key="2">
    <source>
        <dbReference type="SAM" id="MobiDB-lite"/>
    </source>
</evidence>
<reference evidence="4" key="1">
    <citation type="submission" date="2015-04" db="UniProtKB">
        <authorList>
            <consortium name="EnsemblPlants"/>
        </authorList>
    </citation>
    <scope>IDENTIFICATION</scope>
    <source>
        <strain evidence="4">SL10</strain>
    </source>
</reference>
<dbReference type="GO" id="GO:0090615">
    <property type="term" value="P:mitochondrial mRNA processing"/>
    <property type="evidence" value="ECO:0007669"/>
    <property type="project" value="EnsemblPlants"/>
</dbReference>
<dbReference type="EnsemblPlants" id="ONIVA12G01610.2">
    <property type="protein sequence ID" value="ONIVA12G01610.2"/>
    <property type="gene ID" value="ONIVA12G01610"/>
</dbReference>
<keyword evidence="1" id="KW-0904">Protein phosphatase</keyword>
<reference evidence="4" key="2">
    <citation type="submission" date="2018-04" db="EMBL/GenBank/DDBJ databases">
        <title>OnivRS2 (Oryza nivara Reference Sequence Version 2).</title>
        <authorList>
            <person name="Zhang J."/>
            <person name="Kudrna D."/>
            <person name="Lee S."/>
            <person name="Talag J."/>
            <person name="Rajasekar S."/>
            <person name="Welchert J."/>
            <person name="Hsing Y.-I."/>
            <person name="Wing R.A."/>
        </authorList>
    </citation>
    <scope>NUCLEOTIDE SEQUENCE [LARGE SCALE GENOMIC DNA]</scope>
    <source>
        <strain evidence="4">SL10</strain>
    </source>
</reference>
<dbReference type="GO" id="GO:0000373">
    <property type="term" value="P:Group II intron splicing"/>
    <property type="evidence" value="ECO:0007669"/>
    <property type="project" value="EnsemblPlants"/>
</dbReference>
<dbReference type="GO" id="GO:2001006">
    <property type="term" value="P:regulation of cellulose biosynthetic process"/>
    <property type="evidence" value="ECO:0007669"/>
    <property type="project" value="EnsemblPlants"/>
</dbReference>
<dbReference type="GO" id="GO:0000374">
    <property type="term" value="P:Group III intron splicing"/>
    <property type="evidence" value="ECO:0007669"/>
    <property type="project" value="EnsemblPlants"/>
</dbReference>
<keyword evidence="1" id="KW-0378">Hydrolase</keyword>
<dbReference type="GO" id="GO:0005739">
    <property type="term" value="C:mitochondrion"/>
    <property type="evidence" value="ECO:0007669"/>
    <property type="project" value="EnsemblPlants"/>
</dbReference>
<dbReference type="Pfam" id="PF22918">
    <property type="entry name" value="PTEN2_C2"/>
    <property type="match status" value="1"/>
</dbReference>
<dbReference type="eggNOG" id="KOG2283">
    <property type="taxonomic scope" value="Eukaryota"/>
</dbReference>
<dbReference type="OMA" id="CFQDRVV"/>
<dbReference type="InterPro" id="IPR014020">
    <property type="entry name" value="Tensin_C2-dom"/>
</dbReference>
<dbReference type="PROSITE" id="PS51182">
    <property type="entry name" value="C2_TENSIN"/>
    <property type="match status" value="1"/>
</dbReference>
<feature type="region of interest" description="Disordered" evidence="2">
    <location>
        <begin position="14"/>
        <end position="35"/>
    </location>
</feature>
<name>A0A0E0J6B5_ORYNI</name>
<dbReference type="SUPFAM" id="SSF56672">
    <property type="entry name" value="DNA/RNA polymerases"/>
    <property type="match status" value="1"/>
</dbReference>
<feature type="compositionally biased region" description="Polar residues" evidence="2">
    <location>
        <begin position="736"/>
        <end position="747"/>
    </location>
</feature>
<dbReference type="PANTHER" id="PTHR34047">
    <property type="entry name" value="NUCLEAR INTRON MATURASE 1, MITOCHONDRIAL-RELATED"/>
    <property type="match status" value="1"/>
</dbReference>
<evidence type="ECO:0000256" key="1">
    <source>
        <dbReference type="ARBA" id="ARBA00022912"/>
    </source>
</evidence>
<dbReference type="CDD" id="cd01651">
    <property type="entry name" value="RT_G2_intron"/>
    <property type="match status" value="1"/>
</dbReference>
<protein>
    <recommendedName>
        <fullName evidence="3">C2 tensin-type domain-containing protein</fullName>
    </recommendedName>
</protein>
<sequence>MTARGALRRLIPSHLQPVSRRAPPPPPSAADEGPFPDPYALLVHDPIDLLSSLWRRAFAHPLPAPFPNLSGYASRLDLWLLSYQRACAHATGSFPPRHAVQLPTLHSLLRLRAAALRRHPAFPWGASTHLLIRSPADPPSTVTISRRKLEARLANAPPPFQDRVVQELLLLLLEPVFEPRFSPKSHAFRPGRGPHTAIRSVRSHFAAYLWFISADLTGVVDALSPYTILSCVQKAVSDRKVLSLLKSALNAPVRPGSVPPREKELDGLAKKRLKRKVLRKSRKKKVLNENEPKPDPYWLRLFFGFAPEQACHAPNYGHCGILSPLLANVCLNELDWWLEERIHEYFRPSSHDSIWKEAGDEGCHNPAWPEFVPSSGKEKTRKMDYLRFGSHVLIGIRGPREDAVEIRRQLMEFCESTFGLRPENSMVEIEHITRGIEFLDHVITRRVIYPTLRYTASGGNIVSEKGIGTLLSVTASLQRCIRHFRKLELVKGDRDPEPLPCSPMLYSGQAHTNSQMNKFLETMADWYRYADNRKKIVGFCAYVIRSSLAKLYAARYRLKSRAKVYKIASRDLSRPLRESTRNDAPEYSDLLRMGLVDIIEGVQFARMSSIPSCDYTPFPRNWVPHHELVLREYIKLQDPKFFCELHKTIKRKEINSPQDDVSRMVWYYKVYGVYDAKRSLQKLNDWKNTDEAANKENQILLGSVSMQVKPSDSHPPPATPVDSQDSTAPPVRTPDPVSQATSNDSATQFASTFHVAPSPAPVPNAVPIQDAAGREAQSSIFSTSGLSSWAKNLKIPQPSSGVLFTTKKHPRTKELIPEDFWFSAPKKGIMVFALPGEPGLTEVAGDFKIQFHDRQGDFYCWLNTTMMENRVTLNPTDLDDFDKVIVASFLKLFYEYACQNLYQAISTRHTTKPIYL</sequence>
<dbReference type="GO" id="GO:0004721">
    <property type="term" value="F:phosphoprotein phosphatase activity"/>
    <property type="evidence" value="ECO:0007669"/>
    <property type="project" value="UniProtKB-KW"/>
</dbReference>
<evidence type="ECO:0000313" key="5">
    <source>
        <dbReference type="Proteomes" id="UP000006591"/>
    </source>
</evidence>
<dbReference type="InterPro" id="IPR043502">
    <property type="entry name" value="DNA/RNA_pol_sf"/>
</dbReference>
<dbReference type="Proteomes" id="UP000006591">
    <property type="component" value="Chromosome 12"/>
</dbReference>
<dbReference type="GO" id="GO:0010896">
    <property type="term" value="P:regulation of triglyceride catabolic process"/>
    <property type="evidence" value="ECO:0007669"/>
    <property type="project" value="EnsemblPlants"/>
</dbReference>
<dbReference type="Gramene" id="ONIVA12G01610.2">
    <property type="protein sequence ID" value="ONIVA12G01610.2"/>
    <property type="gene ID" value="ONIVA12G01610"/>
</dbReference>
<dbReference type="InterPro" id="IPR051083">
    <property type="entry name" value="GrpII_Intron_Splice-Mob/Def"/>
</dbReference>
<evidence type="ECO:0000313" key="4">
    <source>
        <dbReference type="EnsemblPlants" id="ONIVA12G01610.2"/>
    </source>
</evidence>
<evidence type="ECO:0000259" key="3">
    <source>
        <dbReference type="PROSITE" id="PS51182"/>
    </source>
</evidence>
<dbReference type="InterPro" id="IPR024937">
    <property type="entry name" value="Domain_X"/>
</dbReference>
<dbReference type="SMART" id="SM01326">
    <property type="entry name" value="PTEN_C2"/>
    <property type="match status" value="1"/>
</dbReference>
<dbReference type="GO" id="GO:0010228">
    <property type="term" value="P:vegetative to reproductive phase transition of meristem"/>
    <property type="evidence" value="ECO:0007669"/>
    <property type="project" value="EnsemblPlants"/>
</dbReference>
<feature type="region of interest" description="Disordered" evidence="2">
    <location>
        <begin position="707"/>
        <end position="747"/>
    </location>
</feature>
<proteinExistence type="predicted"/>
<accession>A0A0E0J6B5</accession>
<dbReference type="GO" id="GO:0009845">
    <property type="term" value="P:seed germination"/>
    <property type="evidence" value="ECO:0007669"/>
    <property type="project" value="EnsemblPlants"/>
</dbReference>
<dbReference type="InterPro" id="IPR055183">
    <property type="entry name" value="PTEN2A/B_C2"/>
</dbReference>
<dbReference type="GO" id="GO:0006521">
    <property type="term" value="P:regulation of amino acid metabolic process"/>
    <property type="evidence" value="ECO:0007669"/>
    <property type="project" value="EnsemblPlants"/>
</dbReference>
<organism evidence="4">
    <name type="scientific">Oryza nivara</name>
    <name type="common">Indian wild rice</name>
    <name type="synonym">Oryza sativa f. spontanea</name>
    <dbReference type="NCBI Taxonomy" id="4536"/>
    <lineage>
        <taxon>Eukaryota</taxon>
        <taxon>Viridiplantae</taxon>
        <taxon>Streptophyta</taxon>
        <taxon>Embryophyta</taxon>
        <taxon>Tracheophyta</taxon>
        <taxon>Spermatophyta</taxon>
        <taxon>Magnoliopsida</taxon>
        <taxon>Liliopsida</taxon>
        <taxon>Poales</taxon>
        <taxon>Poaceae</taxon>
        <taxon>BOP clade</taxon>
        <taxon>Oryzoideae</taxon>
        <taxon>Oryzeae</taxon>
        <taxon>Oryzinae</taxon>
        <taxon>Oryza</taxon>
    </lineage>
</organism>
<keyword evidence="5" id="KW-1185">Reference proteome</keyword>
<dbReference type="STRING" id="4536.A0A0E0J6B5"/>
<feature type="domain" description="C2 tensin-type" evidence="3">
    <location>
        <begin position="745"/>
        <end position="906"/>
    </location>
</feature>
<dbReference type="PANTHER" id="PTHR34047:SF2">
    <property type="entry name" value="NUCLEAR INTRON MATURASE 1, MITOCHONDRIAL"/>
    <property type="match status" value="1"/>
</dbReference>
<dbReference type="AlphaFoldDB" id="A0A0E0J6B5"/>